<dbReference type="PANTHER" id="PTHR12506:SF75">
    <property type="entry name" value="ZINC FINGER CCCH DOMAIN-CONTAINING PROTEIN 67-LIKE"/>
    <property type="match status" value="1"/>
</dbReference>
<dbReference type="InterPro" id="IPR050974">
    <property type="entry name" value="Plant_ZF_CCCH"/>
</dbReference>
<dbReference type="PROSITE" id="PS50103">
    <property type="entry name" value="ZF_C3H1"/>
    <property type="match status" value="3"/>
</dbReference>
<dbReference type="SUPFAM" id="SSF90229">
    <property type="entry name" value="CCCH zinc finger"/>
    <property type="match status" value="3"/>
</dbReference>
<dbReference type="Pfam" id="PF00642">
    <property type="entry name" value="zf-CCCH"/>
    <property type="match status" value="3"/>
</dbReference>
<feature type="zinc finger region" description="C3H1-type" evidence="5">
    <location>
        <begin position="117"/>
        <end position="144"/>
    </location>
</feature>
<evidence type="ECO:0000313" key="9">
    <source>
        <dbReference type="Proteomes" id="UP001157418"/>
    </source>
</evidence>
<evidence type="ECO:0000313" key="8">
    <source>
        <dbReference type="EMBL" id="CAH1420593.1"/>
    </source>
</evidence>
<feature type="domain" description="C3H1-type" evidence="7">
    <location>
        <begin position="161"/>
        <end position="189"/>
    </location>
</feature>
<evidence type="ECO:0000256" key="1">
    <source>
        <dbReference type="ARBA" id="ARBA00022723"/>
    </source>
</evidence>
<dbReference type="Gene3D" id="4.10.1000.10">
    <property type="entry name" value="Zinc finger, CCCH-type"/>
    <property type="match status" value="1"/>
</dbReference>
<evidence type="ECO:0000256" key="3">
    <source>
        <dbReference type="ARBA" id="ARBA00022833"/>
    </source>
</evidence>
<evidence type="ECO:0000256" key="5">
    <source>
        <dbReference type="PROSITE-ProRule" id="PRU00723"/>
    </source>
</evidence>
<evidence type="ECO:0000256" key="4">
    <source>
        <dbReference type="ARBA" id="ARBA00023125"/>
    </source>
</evidence>
<sequence length="295" mass="33040">MDEGIKEKFFSDLKCLFNQKLEVDSLIQGFENVGLKGKQIDTSSEEVKDLSSDGDFSIGNRDMHYPIRPDAENCSFFIRTGTCRFGRMCRFNHPVSTKIYVDRGKSNIIGAGSSSKSLSRIPCKFYQTGHCKYGEFCRFNHSKSEPENSLPRLNVLGFPERLGYENCSFYMRTGVCGYGASCKFHHPPPIFFTVESMDSQNEASEINDADAGHVVPHFSQSTNSHVRVLKFGSFPSAISGTLEKNRHPLTDGSTSESPSGGKTKIFKEIHLRVWVCIKVLGIKVKEAVKIEYTSK</sequence>
<name>A0AAU9LXK6_9ASTR</name>
<protein>
    <recommendedName>
        <fullName evidence="7">C3H1-type domain-containing protein</fullName>
    </recommendedName>
</protein>
<dbReference type="PANTHER" id="PTHR12506">
    <property type="entry name" value="PROTEIN PHOSPHATASE RELATED"/>
    <property type="match status" value="1"/>
</dbReference>
<keyword evidence="3 5" id="KW-0862">Zinc</keyword>
<dbReference type="Proteomes" id="UP001157418">
    <property type="component" value="Unassembled WGS sequence"/>
</dbReference>
<reference evidence="8 9" key="1">
    <citation type="submission" date="2022-01" db="EMBL/GenBank/DDBJ databases">
        <authorList>
            <person name="Xiong W."/>
            <person name="Schranz E."/>
        </authorList>
    </citation>
    <scope>NUCLEOTIDE SEQUENCE [LARGE SCALE GENOMIC DNA]</scope>
</reference>
<keyword evidence="1 5" id="KW-0479">Metal-binding</keyword>
<evidence type="ECO:0000259" key="7">
    <source>
        <dbReference type="PROSITE" id="PS50103"/>
    </source>
</evidence>
<keyword evidence="4" id="KW-0238">DNA-binding</keyword>
<proteinExistence type="predicted"/>
<dbReference type="GO" id="GO:0003677">
    <property type="term" value="F:DNA binding"/>
    <property type="evidence" value="ECO:0007669"/>
    <property type="project" value="UniProtKB-KW"/>
</dbReference>
<gene>
    <name evidence="8" type="ORF">LVIROSA_LOCUS8043</name>
</gene>
<dbReference type="GO" id="GO:0008270">
    <property type="term" value="F:zinc ion binding"/>
    <property type="evidence" value="ECO:0007669"/>
    <property type="project" value="UniProtKB-KW"/>
</dbReference>
<dbReference type="GO" id="GO:0003729">
    <property type="term" value="F:mRNA binding"/>
    <property type="evidence" value="ECO:0007669"/>
    <property type="project" value="TreeGrafter"/>
</dbReference>
<comment type="caution">
    <text evidence="8">The sequence shown here is derived from an EMBL/GenBank/DDBJ whole genome shotgun (WGS) entry which is preliminary data.</text>
</comment>
<evidence type="ECO:0000256" key="2">
    <source>
        <dbReference type="ARBA" id="ARBA00022771"/>
    </source>
</evidence>
<accession>A0AAU9LXK6</accession>
<feature type="region of interest" description="Disordered" evidence="6">
    <location>
        <begin position="242"/>
        <end position="261"/>
    </location>
</feature>
<evidence type="ECO:0000256" key="6">
    <source>
        <dbReference type="SAM" id="MobiDB-lite"/>
    </source>
</evidence>
<dbReference type="SMART" id="SM00356">
    <property type="entry name" value="ZnF_C3H1"/>
    <property type="match status" value="3"/>
</dbReference>
<feature type="domain" description="C3H1-type" evidence="7">
    <location>
        <begin position="117"/>
        <end position="144"/>
    </location>
</feature>
<organism evidence="8 9">
    <name type="scientific">Lactuca virosa</name>
    <dbReference type="NCBI Taxonomy" id="75947"/>
    <lineage>
        <taxon>Eukaryota</taxon>
        <taxon>Viridiplantae</taxon>
        <taxon>Streptophyta</taxon>
        <taxon>Embryophyta</taxon>
        <taxon>Tracheophyta</taxon>
        <taxon>Spermatophyta</taxon>
        <taxon>Magnoliopsida</taxon>
        <taxon>eudicotyledons</taxon>
        <taxon>Gunneridae</taxon>
        <taxon>Pentapetalae</taxon>
        <taxon>asterids</taxon>
        <taxon>campanulids</taxon>
        <taxon>Asterales</taxon>
        <taxon>Asteraceae</taxon>
        <taxon>Cichorioideae</taxon>
        <taxon>Cichorieae</taxon>
        <taxon>Lactucinae</taxon>
        <taxon>Lactuca</taxon>
    </lineage>
</organism>
<dbReference type="InterPro" id="IPR000571">
    <property type="entry name" value="Znf_CCCH"/>
</dbReference>
<dbReference type="AlphaFoldDB" id="A0AAU9LXK6"/>
<dbReference type="Gene3D" id="2.30.30.1190">
    <property type="match status" value="1"/>
</dbReference>
<feature type="domain" description="C3H1-type" evidence="7">
    <location>
        <begin position="68"/>
        <end position="96"/>
    </location>
</feature>
<feature type="zinc finger region" description="C3H1-type" evidence="5">
    <location>
        <begin position="68"/>
        <end position="96"/>
    </location>
</feature>
<dbReference type="InterPro" id="IPR036855">
    <property type="entry name" value="Znf_CCCH_sf"/>
</dbReference>
<feature type="zinc finger region" description="C3H1-type" evidence="5">
    <location>
        <begin position="161"/>
        <end position="189"/>
    </location>
</feature>
<keyword evidence="9" id="KW-1185">Reference proteome</keyword>
<dbReference type="EMBL" id="CAKMRJ010001112">
    <property type="protein sequence ID" value="CAH1420593.1"/>
    <property type="molecule type" value="Genomic_DNA"/>
</dbReference>
<feature type="compositionally biased region" description="Polar residues" evidence="6">
    <location>
        <begin position="251"/>
        <end position="260"/>
    </location>
</feature>
<keyword evidence="2 5" id="KW-0863">Zinc-finger</keyword>